<feature type="region of interest" description="Disordered" evidence="1">
    <location>
        <begin position="56"/>
        <end position="87"/>
    </location>
</feature>
<dbReference type="Proteomes" id="UP000479691">
    <property type="component" value="Unassembled WGS sequence"/>
</dbReference>
<dbReference type="EMBL" id="JAABOE010000004">
    <property type="protein sequence ID" value="KAF3191144.1"/>
    <property type="molecule type" value="Genomic_DNA"/>
</dbReference>
<evidence type="ECO:0000313" key="2">
    <source>
        <dbReference type="EMBL" id="KAF3191144.1"/>
    </source>
</evidence>
<gene>
    <name evidence="2" type="ORF">TWF788_007326</name>
</gene>
<protein>
    <submittedName>
        <fullName evidence="2">Uncharacterized protein</fullName>
    </submittedName>
</protein>
<evidence type="ECO:0000256" key="1">
    <source>
        <dbReference type="SAM" id="MobiDB-lite"/>
    </source>
</evidence>
<dbReference type="AlphaFoldDB" id="A0A7C8Q4M8"/>
<comment type="caution">
    <text evidence="2">The sequence shown here is derived from an EMBL/GenBank/DDBJ whole genome shotgun (WGS) entry which is preliminary data.</text>
</comment>
<evidence type="ECO:0000313" key="3">
    <source>
        <dbReference type="Proteomes" id="UP000479691"/>
    </source>
</evidence>
<reference evidence="2 3" key="1">
    <citation type="submission" date="2019-06" db="EMBL/GenBank/DDBJ databases">
        <authorList>
            <person name="Palmer J.M."/>
        </authorList>
    </citation>
    <scope>NUCLEOTIDE SEQUENCE [LARGE SCALE GENOMIC DNA]</scope>
    <source>
        <strain evidence="2 3">TWF788</strain>
    </source>
</reference>
<name>A0A7C8Q4M8_ORBOL</name>
<proteinExistence type="predicted"/>
<organism evidence="2 3">
    <name type="scientific">Orbilia oligospora</name>
    <name type="common">Nematode-trapping fungus</name>
    <name type="synonym">Arthrobotrys oligospora</name>
    <dbReference type="NCBI Taxonomy" id="2813651"/>
    <lineage>
        <taxon>Eukaryota</taxon>
        <taxon>Fungi</taxon>
        <taxon>Dikarya</taxon>
        <taxon>Ascomycota</taxon>
        <taxon>Pezizomycotina</taxon>
        <taxon>Orbiliomycetes</taxon>
        <taxon>Orbiliales</taxon>
        <taxon>Orbiliaceae</taxon>
        <taxon>Orbilia</taxon>
    </lineage>
</organism>
<sequence length="139" mass="15736">MWSSDEISGSISPAFALSTPDQEISWNIRWKVHKHDRGLLWSKLFSAVSSALPGPEKLNGTRNCPTARLRNPNPRLDQAGTTQSKVKPTHMHPVVQASREFFCIDVYYVAIGQDSTRPSLTWGRTFYRPVISIYCRMAN</sequence>
<accession>A0A7C8Q4M8</accession>